<sequence length="602" mass="67314">MPEAERSVRPQSVGEGLAPQQRTGFGSTASDWALRMRSRLQDNSHSILAQQANRYEAVAVHSSCHATDVIGTAAQSADKPTASPAPIGASREETKNPKPWETLVVGANLGENLSRIEYKDREILQQEFILKWHEKHQPDAARHQRTVLAQLVEERARMKNTHENTTSLDELRNERAIADRLDILRETLKSSKCDDEMANIRAAIAGYESGRITCSGQFTLIYGGHVVDTCSSYDSFCIDRDERLDRYAQQYGPGWLWHEPPLAEQGSSSTAGADIHAKKGFFLHQVWHKYDDFGLWPIFMKFVTSDGKIRRKTAHTRRPTTRSMKRKHSSDDVQGEAEGGEEEENNTPLRSCTFKVMLDTGATFPILRAQDLARLGIDTETHAAQGALSVSTVSGQGSMRFYELYVGMGAALSSGTEPGSETTNETGIPLEKGLMGGLCPVLVNGFAEDDDDEDENFPDRLWTERLSGIMPFKACYVSSVPTAGRIWMGEDRKDVLGSQRMPPYRRFSTHHTVDPGYPSNMLIVQDALGTPEDVVFYHRLTGEQKQEKGGFTDRDTQANSTTWTEIRDTKLLHTEEFGPKQAKKTKRNGLSWRKTREKTGEV</sequence>
<feature type="compositionally biased region" description="Basic and acidic residues" evidence="1">
    <location>
        <begin position="546"/>
        <end position="556"/>
    </location>
</feature>
<feature type="region of interest" description="Disordered" evidence="1">
    <location>
        <begin position="1"/>
        <end position="30"/>
    </location>
</feature>
<evidence type="ECO:0000313" key="2">
    <source>
        <dbReference type="EMBL" id="KAK7962588.1"/>
    </source>
</evidence>
<organism evidence="2 3">
    <name type="scientific">Apiospora aurea</name>
    <dbReference type="NCBI Taxonomy" id="335848"/>
    <lineage>
        <taxon>Eukaryota</taxon>
        <taxon>Fungi</taxon>
        <taxon>Dikarya</taxon>
        <taxon>Ascomycota</taxon>
        <taxon>Pezizomycotina</taxon>
        <taxon>Sordariomycetes</taxon>
        <taxon>Xylariomycetidae</taxon>
        <taxon>Amphisphaeriales</taxon>
        <taxon>Apiosporaceae</taxon>
        <taxon>Apiospora</taxon>
    </lineage>
</organism>
<feature type="compositionally biased region" description="Acidic residues" evidence="1">
    <location>
        <begin position="333"/>
        <end position="345"/>
    </location>
</feature>
<feature type="compositionally biased region" description="Basic residues" evidence="1">
    <location>
        <begin position="310"/>
        <end position="328"/>
    </location>
</feature>
<evidence type="ECO:0000256" key="1">
    <source>
        <dbReference type="SAM" id="MobiDB-lite"/>
    </source>
</evidence>
<evidence type="ECO:0008006" key="4">
    <source>
        <dbReference type="Google" id="ProtNLM"/>
    </source>
</evidence>
<comment type="caution">
    <text evidence="2">The sequence shown here is derived from an EMBL/GenBank/DDBJ whole genome shotgun (WGS) entry which is preliminary data.</text>
</comment>
<dbReference type="Proteomes" id="UP001391051">
    <property type="component" value="Unassembled WGS sequence"/>
</dbReference>
<evidence type="ECO:0000313" key="3">
    <source>
        <dbReference type="Proteomes" id="UP001391051"/>
    </source>
</evidence>
<accession>A0ABR1QRM2</accession>
<protein>
    <recommendedName>
        <fullName evidence="4">Peptidase A2 domain-containing protein</fullName>
    </recommendedName>
</protein>
<dbReference type="GeneID" id="92072697"/>
<name>A0ABR1QRM2_9PEZI</name>
<feature type="compositionally biased region" description="Polar residues" evidence="1">
    <location>
        <begin position="20"/>
        <end position="30"/>
    </location>
</feature>
<feature type="region of interest" description="Disordered" evidence="1">
    <location>
        <begin position="73"/>
        <end position="94"/>
    </location>
</feature>
<reference evidence="2 3" key="1">
    <citation type="submission" date="2023-01" db="EMBL/GenBank/DDBJ databases">
        <title>Analysis of 21 Apiospora genomes using comparative genomics revels a genus with tremendous synthesis potential of carbohydrate active enzymes and secondary metabolites.</title>
        <authorList>
            <person name="Sorensen T."/>
        </authorList>
    </citation>
    <scope>NUCLEOTIDE SEQUENCE [LARGE SCALE GENOMIC DNA]</scope>
    <source>
        <strain evidence="2 3">CBS 24483</strain>
    </source>
</reference>
<feature type="compositionally biased region" description="Basic and acidic residues" evidence="1">
    <location>
        <begin position="565"/>
        <end position="578"/>
    </location>
</feature>
<dbReference type="RefSeq" id="XP_066704699.1">
    <property type="nucleotide sequence ID" value="XM_066839635.1"/>
</dbReference>
<gene>
    <name evidence="2" type="ORF">PG986_003413</name>
</gene>
<feature type="region of interest" description="Disordered" evidence="1">
    <location>
        <begin position="310"/>
        <end position="348"/>
    </location>
</feature>
<dbReference type="EMBL" id="JAQQWE010000002">
    <property type="protein sequence ID" value="KAK7962588.1"/>
    <property type="molecule type" value="Genomic_DNA"/>
</dbReference>
<proteinExistence type="predicted"/>
<keyword evidence="3" id="KW-1185">Reference proteome</keyword>
<feature type="region of interest" description="Disordered" evidence="1">
    <location>
        <begin position="546"/>
        <end position="602"/>
    </location>
</feature>